<keyword evidence="2" id="KW-1185">Reference proteome</keyword>
<geneLocation type="plasmid" evidence="1 2">
    <name>pMNOD02</name>
</geneLocation>
<keyword evidence="1" id="KW-0614">Plasmid</keyword>
<evidence type="ECO:0000313" key="1">
    <source>
        <dbReference type="EMBL" id="ACL63133.1"/>
    </source>
</evidence>
<dbReference type="Proteomes" id="UP000008207">
    <property type="component" value="Plasmid pMNOD02"/>
</dbReference>
<dbReference type="EMBL" id="CP001351">
    <property type="protein sequence ID" value="ACL63133.1"/>
    <property type="molecule type" value="Genomic_DNA"/>
</dbReference>
<protein>
    <submittedName>
        <fullName evidence="1">Uncharacterized protein</fullName>
    </submittedName>
</protein>
<evidence type="ECO:0000313" key="2">
    <source>
        <dbReference type="Proteomes" id="UP000008207"/>
    </source>
</evidence>
<gene>
    <name evidence="1" type="ordered locus">Mnod_8154</name>
</gene>
<reference evidence="2" key="1">
    <citation type="submission" date="2009-01" db="EMBL/GenBank/DDBJ databases">
        <title>Complete sequence of plasmid 2 of Methylobacterium nodulans ORS 2060.</title>
        <authorList>
            <consortium name="US DOE Joint Genome Institute"/>
            <person name="Lucas S."/>
            <person name="Copeland A."/>
            <person name="Lapidus A."/>
            <person name="Glavina del Rio T."/>
            <person name="Dalin E."/>
            <person name="Tice H."/>
            <person name="Bruce D."/>
            <person name="Goodwin L."/>
            <person name="Pitluck S."/>
            <person name="Sims D."/>
            <person name="Brettin T."/>
            <person name="Detter J.C."/>
            <person name="Han C."/>
            <person name="Larimer F."/>
            <person name="Land M."/>
            <person name="Hauser L."/>
            <person name="Kyrpides N."/>
            <person name="Ivanova N."/>
            <person name="Marx C.J."/>
            <person name="Richardson P."/>
        </authorList>
    </citation>
    <scope>NUCLEOTIDE SEQUENCE [LARGE SCALE GENOMIC DNA]</scope>
    <source>
        <strain evidence="2">LMG 21967 / CNCM I-2342 / ORS 2060</strain>
        <plasmid evidence="2">Plasmid pMNOD02</plasmid>
    </source>
</reference>
<sequence>MAADQITQIEEHIARDEQCLTQLQVVIARQHAWGSTP</sequence>
<name>B8IX92_METNO</name>
<dbReference type="HOGENOM" id="CLU_3345840_0_0_5"/>
<organism evidence="1 2">
    <name type="scientific">Methylobacterium nodulans (strain LMG 21967 / CNCM I-2342 / ORS 2060)</name>
    <dbReference type="NCBI Taxonomy" id="460265"/>
    <lineage>
        <taxon>Bacteria</taxon>
        <taxon>Pseudomonadati</taxon>
        <taxon>Pseudomonadota</taxon>
        <taxon>Alphaproteobacteria</taxon>
        <taxon>Hyphomicrobiales</taxon>
        <taxon>Methylobacteriaceae</taxon>
        <taxon>Methylobacterium</taxon>
    </lineage>
</organism>
<proteinExistence type="predicted"/>
<dbReference type="KEGG" id="mno:Mnod_8154"/>
<accession>B8IX92</accession>
<dbReference type="AlphaFoldDB" id="B8IX92"/>